<evidence type="ECO:0000313" key="9">
    <source>
        <dbReference type="Proteomes" id="UP001280581"/>
    </source>
</evidence>
<keyword evidence="3" id="KW-0805">Transcription regulation</keyword>
<evidence type="ECO:0000256" key="1">
    <source>
        <dbReference type="ARBA" id="ARBA00022723"/>
    </source>
</evidence>
<dbReference type="InterPro" id="IPR021858">
    <property type="entry name" value="Fun_TF"/>
</dbReference>
<evidence type="ECO:0000256" key="5">
    <source>
        <dbReference type="ARBA" id="ARBA00023163"/>
    </source>
</evidence>
<dbReference type="Pfam" id="PF11951">
    <property type="entry name" value="Fungal_trans_2"/>
    <property type="match status" value="1"/>
</dbReference>
<gene>
    <name evidence="8" type="ORF">GRF29_103g1388894</name>
</gene>
<dbReference type="InterPro" id="IPR052360">
    <property type="entry name" value="Transcr_Regulatory_Proteins"/>
</dbReference>
<dbReference type="Proteomes" id="UP001280581">
    <property type="component" value="Unassembled WGS sequence"/>
</dbReference>
<protein>
    <recommendedName>
        <fullName evidence="7">Zn(2)-C6 fungal-type domain-containing protein</fullName>
    </recommendedName>
</protein>
<proteinExistence type="predicted"/>
<keyword evidence="5" id="KW-0804">Transcription</keyword>
<evidence type="ECO:0000259" key="7">
    <source>
        <dbReference type="Pfam" id="PF00172"/>
    </source>
</evidence>
<organism evidence="8 9">
    <name type="scientific">Pseudopithomyces chartarum</name>
    <dbReference type="NCBI Taxonomy" id="1892770"/>
    <lineage>
        <taxon>Eukaryota</taxon>
        <taxon>Fungi</taxon>
        <taxon>Dikarya</taxon>
        <taxon>Ascomycota</taxon>
        <taxon>Pezizomycotina</taxon>
        <taxon>Dothideomycetes</taxon>
        <taxon>Pleosporomycetidae</taxon>
        <taxon>Pleosporales</taxon>
        <taxon>Massarineae</taxon>
        <taxon>Didymosphaeriaceae</taxon>
        <taxon>Pseudopithomyces</taxon>
    </lineage>
</organism>
<evidence type="ECO:0000256" key="4">
    <source>
        <dbReference type="ARBA" id="ARBA00023125"/>
    </source>
</evidence>
<dbReference type="InterPro" id="IPR036864">
    <property type="entry name" value="Zn2-C6_fun-type_DNA-bd_sf"/>
</dbReference>
<dbReference type="CDD" id="cd00067">
    <property type="entry name" value="GAL4"/>
    <property type="match status" value="1"/>
</dbReference>
<dbReference type="GO" id="GO:0008270">
    <property type="term" value="F:zinc ion binding"/>
    <property type="evidence" value="ECO:0007669"/>
    <property type="project" value="InterPro"/>
</dbReference>
<dbReference type="SUPFAM" id="SSF57701">
    <property type="entry name" value="Zn2/Cys6 DNA-binding domain"/>
    <property type="match status" value="1"/>
</dbReference>
<evidence type="ECO:0000256" key="3">
    <source>
        <dbReference type="ARBA" id="ARBA00023015"/>
    </source>
</evidence>
<evidence type="ECO:0000313" key="8">
    <source>
        <dbReference type="EMBL" id="KAK3207562.1"/>
    </source>
</evidence>
<dbReference type="GO" id="GO:0003677">
    <property type="term" value="F:DNA binding"/>
    <property type="evidence" value="ECO:0007669"/>
    <property type="project" value="UniProtKB-KW"/>
</dbReference>
<sequence length="463" mass="52511">MSFTADLTQSRARKVKCDEGKPACNRCVSTGRNCDGYGIWGGGHRSQEKGSHFSSHQIVQRICPQAQIPAQCYTADEKTYMSWFQLKTITKIPGTYANGFWLTLLQQASRSEPAVFYAILTLSSAHRVETRSGELSTKSLMPDGQKRFMLHSYSKAINHLQPHLIQKAATSTRVVLIACIVFTCLEFLRGNFETAQNHLSNASTDCWIGEVFQRLQVQVELFHGTHYQPLFVLLPDTHQAVATKFHSVKDAWTELDRIFYKIIVIKNNHSAKQLRSTSLLDNGACNTALVPYRQHIQSCLDTWYTAYESFRPILNLQDPDLFINAILRSYYTLAAILCSASLSNELAYDALTPQFLRILSNAVHLWKSRPPHSVGKGSRFDMAHSTVDFGWIPPLYYTAIKCRIRSVRLHALQLLQSTIHREGIWDCWIASKIVRKVMEIEDEKLYEKDISEKVIGDQGETGG</sequence>
<feature type="domain" description="Zn(2)-C6 fungal-type" evidence="7">
    <location>
        <begin position="11"/>
        <end position="37"/>
    </location>
</feature>
<evidence type="ECO:0000256" key="6">
    <source>
        <dbReference type="ARBA" id="ARBA00023242"/>
    </source>
</evidence>
<reference evidence="8 9" key="1">
    <citation type="submission" date="2021-02" db="EMBL/GenBank/DDBJ databases">
        <title>Genome assembly of Pseudopithomyces chartarum.</title>
        <authorList>
            <person name="Jauregui R."/>
            <person name="Singh J."/>
            <person name="Voisey C."/>
        </authorList>
    </citation>
    <scope>NUCLEOTIDE SEQUENCE [LARGE SCALE GENOMIC DNA]</scope>
    <source>
        <strain evidence="8 9">AGR01</strain>
    </source>
</reference>
<keyword evidence="9" id="KW-1185">Reference proteome</keyword>
<keyword evidence="1" id="KW-0479">Metal-binding</keyword>
<dbReference type="PANTHER" id="PTHR36206:SF16">
    <property type="entry name" value="TRANSCRIPTION FACTOR DOMAIN-CONTAINING PROTEIN-RELATED"/>
    <property type="match status" value="1"/>
</dbReference>
<dbReference type="Gene3D" id="4.10.240.10">
    <property type="entry name" value="Zn(2)-C6 fungal-type DNA-binding domain"/>
    <property type="match status" value="1"/>
</dbReference>
<dbReference type="Pfam" id="PF00172">
    <property type="entry name" value="Zn_clus"/>
    <property type="match status" value="1"/>
</dbReference>
<dbReference type="AlphaFoldDB" id="A0AAN6RHP5"/>
<comment type="caution">
    <text evidence="8">The sequence shown here is derived from an EMBL/GenBank/DDBJ whole genome shotgun (WGS) entry which is preliminary data.</text>
</comment>
<dbReference type="InterPro" id="IPR001138">
    <property type="entry name" value="Zn2Cys6_DnaBD"/>
</dbReference>
<evidence type="ECO:0000256" key="2">
    <source>
        <dbReference type="ARBA" id="ARBA00022833"/>
    </source>
</evidence>
<name>A0AAN6RHP5_9PLEO</name>
<dbReference type="PANTHER" id="PTHR36206">
    <property type="entry name" value="ASPERCRYPTIN BIOSYNTHESIS CLUSTER-SPECIFIC TRANSCRIPTION REGULATOR ATNN-RELATED"/>
    <property type="match status" value="1"/>
</dbReference>
<dbReference type="GO" id="GO:0000981">
    <property type="term" value="F:DNA-binding transcription factor activity, RNA polymerase II-specific"/>
    <property type="evidence" value="ECO:0007669"/>
    <property type="project" value="InterPro"/>
</dbReference>
<keyword evidence="2" id="KW-0862">Zinc</keyword>
<accession>A0AAN6RHP5</accession>
<keyword evidence="4" id="KW-0238">DNA-binding</keyword>
<dbReference type="EMBL" id="WVTA01000009">
    <property type="protein sequence ID" value="KAK3207562.1"/>
    <property type="molecule type" value="Genomic_DNA"/>
</dbReference>
<keyword evidence="6" id="KW-0539">Nucleus</keyword>